<reference evidence="7" key="2">
    <citation type="journal article" date="2007" name="Science">
        <title>Draft genome sequence of the sexually transmitted pathogen Trichomonas vaginalis.</title>
        <authorList>
            <person name="Carlton J.M."/>
            <person name="Hirt R.P."/>
            <person name="Silva J.C."/>
            <person name="Delcher A.L."/>
            <person name="Schatz M."/>
            <person name="Zhao Q."/>
            <person name="Wortman J.R."/>
            <person name="Bidwell S.L."/>
            <person name="Alsmark U.C.M."/>
            <person name="Besteiro S."/>
            <person name="Sicheritz-Ponten T."/>
            <person name="Noel C.J."/>
            <person name="Dacks J.B."/>
            <person name="Foster P.G."/>
            <person name="Simillion C."/>
            <person name="Van de Peer Y."/>
            <person name="Miranda-Saavedra D."/>
            <person name="Barton G.J."/>
            <person name="Westrop G.D."/>
            <person name="Mueller S."/>
            <person name="Dessi D."/>
            <person name="Fiori P.L."/>
            <person name="Ren Q."/>
            <person name="Paulsen I."/>
            <person name="Zhang H."/>
            <person name="Bastida-Corcuera F.D."/>
            <person name="Simoes-Barbosa A."/>
            <person name="Brown M.T."/>
            <person name="Hayes R.D."/>
            <person name="Mukherjee M."/>
            <person name="Okumura C.Y."/>
            <person name="Schneider R."/>
            <person name="Smith A.J."/>
            <person name="Vanacova S."/>
            <person name="Villalvazo M."/>
            <person name="Haas B.J."/>
            <person name="Pertea M."/>
            <person name="Feldblyum T.V."/>
            <person name="Utterback T.R."/>
            <person name="Shu C.L."/>
            <person name="Osoegawa K."/>
            <person name="de Jong P.J."/>
            <person name="Hrdy I."/>
            <person name="Horvathova L."/>
            <person name="Zubacova Z."/>
            <person name="Dolezal P."/>
            <person name="Malik S.B."/>
            <person name="Logsdon J.M. Jr."/>
            <person name="Henze K."/>
            <person name="Gupta A."/>
            <person name="Wang C.C."/>
            <person name="Dunne R.L."/>
            <person name="Upcroft J.A."/>
            <person name="Upcroft P."/>
            <person name="White O."/>
            <person name="Salzberg S.L."/>
            <person name="Tang P."/>
            <person name="Chiu C.-H."/>
            <person name="Lee Y.-S."/>
            <person name="Embley T.M."/>
            <person name="Coombs G.H."/>
            <person name="Mottram J.C."/>
            <person name="Tachezy J."/>
            <person name="Fraser-Liggett C.M."/>
            <person name="Johnson P.J."/>
        </authorList>
    </citation>
    <scope>NUCLEOTIDE SEQUENCE [LARGE SCALE GENOMIC DNA]</scope>
    <source>
        <strain evidence="7">G3</strain>
    </source>
</reference>
<dbReference type="eggNOG" id="KOG1164">
    <property type="taxonomic scope" value="Eukaryota"/>
</dbReference>
<reference evidence="7" key="1">
    <citation type="submission" date="2006-10" db="EMBL/GenBank/DDBJ databases">
        <authorList>
            <person name="Amadeo P."/>
            <person name="Zhao Q."/>
            <person name="Wortman J."/>
            <person name="Fraser-Liggett C."/>
            <person name="Carlton J."/>
        </authorList>
    </citation>
    <scope>NUCLEOTIDE SEQUENCE</scope>
    <source>
        <strain evidence="7">G3</strain>
    </source>
</reference>
<dbReference type="InterPro" id="IPR008271">
    <property type="entry name" value="Ser/Thr_kinase_AS"/>
</dbReference>
<evidence type="ECO:0000313" key="7">
    <source>
        <dbReference type="EMBL" id="EAX86756.1"/>
    </source>
</evidence>
<dbReference type="GO" id="GO:0005737">
    <property type="term" value="C:cytoplasm"/>
    <property type="evidence" value="ECO:0000318"/>
    <property type="project" value="GO_Central"/>
</dbReference>
<comment type="similarity">
    <text evidence="5">Belongs to the protein kinase superfamily.</text>
</comment>
<dbReference type="SMART" id="SM00220">
    <property type="entry name" value="S_TKc"/>
    <property type="match status" value="1"/>
</dbReference>
<dbReference type="Pfam" id="PF00069">
    <property type="entry name" value="Pkinase"/>
    <property type="match status" value="1"/>
</dbReference>
<feature type="domain" description="Protein kinase" evidence="6">
    <location>
        <begin position="10"/>
        <end position="271"/>
    </location>
</feature>
<evidence type="ECO:0000259" key="6">
    <source>
        <dbReference type="PROSITE" id="PS50011"/>
    </source>
</evidence>
<keyword evidence="5" id="KW-0723">Serine/threonine-protein kinase</keyword>
<feature type="binding site" evidence="4">
    <location>
        <position position="39"/>
    </location>
    <ligand>
        <name>ATP</name>
        <dbReference type="ChEBI" id="CHEBI:30616"/>
    </ligand>
</feature>
<keyword evidence="7" id="KW-0808">Transferase</keyword>
<dbReference type="GO" id="GO:0006897">
    <property type="term" value="P:endocytosis"/>
    <property type="evidence" value="ECO:0000318"/>
    <property type="project" value="GO_Central"/>
</dbReference>
<proteinExistence type="inferred from homology"/>
<dbReference type="OrthoDB" id="5979581at2759"/>
<dbReference type="VEuPathDB" id="TrichDB:TVAGG3_1060350"/>
<dbReference type="GO" id="GO:0007165">
    <property type="term" value="P:signal transduction"/>
    <property type="evidence" value="ECO:0000318"/>
    <property type="project" value="GO_Central"/>
</dbReference>
<dbReference type="InParanoid" id="A2G7V6"/>
<dbReference type="InterPro" id="IPR050235">
    <property type="entry name" value="CK1_Ser-Thr_kinase"/>
</dbReference>
<dbReference type="RefSeq" id="XP_001299686.1">
    <property type="nucleotide sequence ID" value="XM_001299685.1"/>
</dbReference>
<dbReference type="PROSITE" id="PS00108">
    <property type="entry name" value="PROTEIN_KINASE_ST"/>
    <property type="match status" value="1"/>
</dbReference>
<dbReference type="SMR" id="A2G7V6"/>
<sequence>MSSFVEIGGYSIIQRLGSGGYGEIYAAKKENDETIYAIKTESIETKQKGMELEINILKSLPQASCFATVIDSGSTAAVNYFVMPLYGPSLAALKSKSEIKRFSLYTALWASKQMLLILQRLHSYGFVHCDVKPSNFLLQQKSIGGLVLIDFGLSSKFRNESGKHIENKSSDGFRGTLKYASINIHKLQEPTRRDDVISWFYSLVELVKGQLPWHDVRDKNLCMSCKQTITTEKLCQNLPPQTIEIWNHCRDLKFDEEPNYSFIIEQIDSIFKENEWTASMPLDWENSTSIIKDATPFPEYFNKSSQCSVSYRSNADDDRCCLLI</sequence>
<dbReference type="FunFam" id="1.10.510.10:FF:002906">
    <property type="entry name" value="CK1 family protein kinase"/>
    <property type="match status" value="1"/>
</dbReference>
<keyword evidence="2 4" id="KW-0547">Nucleotide-binding</keyword>
<dbReference type="InterPro" id="IPR000719">
    <property type="entry name" value="Prot_kinase_dom"/>
</dbReference>
<dbReference type="Gene3D" id="1.10.510.10">
    <property type="entry name" value="Transferase(Phosphotransferase) domain 1"/>
    <property type="match status" value="1"/>
</dbReference>
<dbReference type="EMBL" id="DS114577">
    <property type="protein sequence ID" value="EAX86756.1"/>
    <property type="molecule type" value="Genomic_DNA"/>
</dbReference>
<dbReference type="InterPro" id="IPR017441">
    <property type="entry name" value="Protein_kinase_ATP_BS"/>
</dbReference>
<dbReference type="PROSITE" id="PS50011">
    <property type="entry name" value="PROTEIN_KINASE_DOM"/>
    <property type="match status" value="1"/>
</dbReference>
<keyword evidence="7" id="KW-0418">Kinase</keyword>
<dbReference type="SUPFAM" id="SSF56112">
    <property type="entry name" value="Protein kinase-like (PK-like)"/>
    <property type="match status" value="1"/>
</dbReference>
<dbReference type="GO" id="GO:0005524">
    <property type="term" value="F:ATP binding"/>
    <property type="evidence" value="ECO:0007669"/>
    <property type="project" value="UniProtKB-UniRule"/>
</dbReference>
<dbReference type="VEuPathDB" id="TrichDB:TVAG_440680"/>
<evidence type="ECO:0000256" key="5">
    <source>
        <dbReference type="RuleBase" id="RU000304"/>
    </source>
</evidence>
<accession>A2G7V6</accession>
<dbReference type="STRING" id="5722.A2G7V6"/>
<keyword evidence="3 4" id="KW-0067">ATP-binding</keyword>
<dbReference type="GO" id="GO:0004674">
    <property type="term" value="F:protein serine/threonine kinase activity"/>
    <property type="evidence" value="ECO:0000318"/>
    <property type="project" value="GO_Central"/>
</dbReference>
<dbReference type="KEGG" id="tva:4744407"/>
<gene>
    <name evidence="7" type="ORF">TVAG_440680</name>
</gene>
<organism evidence="7 8">
    <name type="scientific">Trichomonas vaginalis (strain ATCC PRA-98 / G3)</name>
    <dbReference type="NCBI Taxonomy" id="412133"/>
    <lineage>
        <taxon>Eukaryota</taxon>
        <taxon>Metamonada</taxon>
        <taxon>Parabasalia</taxon>
        <taxon>Trichomonadida</taxon>
        <taxon>Trichomonadidae</taxon>
        <taxon>Trichomonas</taxon>
    </lineage>
</organism>
<dbReference type="Proteomes" id="UP000001542">
    <property type="component" value="Unassembled WGS sequence"/>
</dbReference>
<dbReference type="OMA" id="FNEPYDW"/>
<dbReference type="EC" id="2.7.11.1" evidence="1"/>
<evidence type="ECO:0000313" key="8">
    <source>
        <dbReference type="Proteomes" id="UP000001542"/>
    </source>
</evidence>
<dbReference type="PROSITE" id="PS00107">
    <property type="entry name" value="PROTEIN_KINASE_ATP"/>
    <property type="match status" value="1"/>
</dbReference>
<evidence type="ECO:0000256" key="4">
    <source>
        <dbReference type="PROSITE-ProRule" id="PRU10141"/>
    </source>
</evidence>
<dbReference type="InterPro" id="IPR011009">
    <property type="entry name" value="Kinase-like_dom_sf"/>
</dbReference>
<evidence type="ECO:0000256" key="3">
    <source>
        <dbReference type="ARBA" id="ARBA00022840"/>
    </source>
</evidence>
<evidence type="ECO:0000256" key="2">
    <source>
        <dbReference type="ARBA" id="ARBA00022741"/>
    </source>
</evidence>
<keyword evidence="8" id="KW-1185">Reference proteome</keyword>
<dbReference type="AlphaFoldDB" id="A2G7V6"/>
<protein>
    <recommendedName>
        <fullName evidence="1">non-specific serine/threonine protein kinase</fullName>
        <ecNumber evidence="1">2.7.11.1</ecNumber>
    </recommendedName>
</protein>
<dbReference type="GO" id="GO:0005634">
    <property type="term" value="C:nucleus"/>
    <property type="evidence" value="ECO:0000318"/>
    <property type="project" value="GO_Central"/>
</dbReference>
<name>A2G7V6_TRIV3</name>
<dbReference type="PANTHER" id="PTHR11909">
    <property type="entry name" value="CASEIN KINASE-RELATED"/>
    <property type="match status" value="1"/>
</dbReference>
<evidence type="ECO:0000256" key="1">
    <source>
        <dbReference type="ARBA" id="ARBA00012513"/>
    </source>
</evidence>